<evidence type="ECO:0000259" key="10">
    <source>
        <dbReference type="Pfam" id="PF12323"/>
    </source>
</evidence>
<evidence type="ECO:0000256" key="5">
    <source>
        <dbReference type="ARBA" id="ARBA00023125"/>
    </source>
</evidence>
<dbReference type="AlphaFoldDB" id="A0A939HM11"/>
<keyword evidence="6" id="KW-0233">DNA recombination</keyword>
<dbReference type="InterPro" id="IPR010095">
    <property type="entry name" value="Cas12f1-like_TNB"/>
</dbReference>
<dbReference type="Proteomes" id="UP000664164">
    <property type="component" value="Unassembled WGS sequence"/>
</dbReference>
<evidence type="ECO:0000256" key="2">
    <source>
        <dbReference type="ARBA" id="ARBA00022578"/>
    </source>
</evidence>
<protein>
    <submittedName>
        <fullName evidence="11">Transposase</fullName>
    </submittedName>
</protein>
<dbReference type="GO" id="GO:0032196">
    <property type="term" value="P:transposition"/>
    <property type="evidence" value="ECO:0007669"/>
    <property type="project" value="UniProtKB-KW"/>
</dbReference>
<comment type="caution">
    <text evidence="11">The sequence shown here is derived from an EMBL/GenBank/DDBJ whole genome shotgun (WGS) entry which is preliminary data.</text>
</comment>
<keyword evidence="5" id="KW-0238">DNA-binding</keyword>
<evidence type="ECO:0000313" key="12">
    <source>
        <dbReference type="Proteomes" id="UP000664164"/>
    </source>
</evidence>
<proteinExistence type="inferred from homology"/>
<reference evidence="11" key="1">
    <citation type="submission" date="2021-03" db="EMBL/GenBank/DDBJ databases">
        <title>A new species, PO-11, isolated from a karst cave deposit.</title>
        <authorList>
            <person name="Zhaoxiaoyong W."/>
        </authorList>
    </citation>
    <scope>NUCLEOTIDE SEQUENCE</scope>
    <source>
        <strain evidence="11">PO-11</strain>
    </source>
</reference>
<dbReference type="NCBIfam" id="NF040570">
    <property type="entry name" value="guided_TnpB"/>
    <property type="match status" value="1"/>
</dbReference>
<feature type="compositionally biased region" description="Polar residues" evidence="7">
    <location>
        <begin position="396"/>
        <end position="411"/>
    </location>
</feature>
<dbReference type="GO" id="GO:0003677">
    <property type="term" value="F:DNA binding"/>
    <property type="evidence" value="ECO:0007669"/>
    <property type="project" value="UniProtKB-KW"/>
</dbReference>
<evidence type="ECO:0000256" key="7">
    <source>
        <dbReference type="SAM" id="MobiDB-lite"/>
    </source>
</evidence>
<comment type="similarity">
    <text evidence="1">In the C-terminal section; belongs to the transposase 35 family.</text>
</comment>
<evidence type="ECO:0000256" key="6">
    <source>
        <dbReference type="ARBA" id="ARBA00023172"/>
    </source>
</evidence>
<evidence type="ECO:0000259" key="9">
    <source>
        <dbReference type="Pfam" id="PF07282"/>
    </source>
</evidence>
<keyword evidence="2" id="KW-0815">Transposition</keyword>
<dbReference type="GO" id="GO:0006310">
    <property type="term" value="P:DNA recombination"/>
    <property type="evidence" value="ECO:0007669"/>
    <property type="project" value="UniProtKB-KW"/>
</dbReference>
<dbReference type="GO" id="GO:0046872">
    <property type="term" value="F:metal ion binding"/>
    <property type="evidence" value="ECO:0007669"/>
    <property type="project" value="UniProtKB-KW"/>
</dbReference>
<dbReference type="Pfam" id="PF07282">
    <property type="entry name" value="Cas12f1-like_TNB"/>
    <property type="match status" value="1"/>
</dbReference>
<feature type="region of interest" description="Disordered" evidence="7">
    <location>
        <begin position="390"/>
        <end position="411"/>
    </location>
</feature>
<name>A0A939HM11_9MICC</name>
<dbReference type="InterPro" id="IPR021027">
    <property type="entry name" value="Transposase_put_HTH"/>
</dbReference>
<keyword evidence="4" id="KW-0862">Zinc</keyword>
<gene>
    <name evidence="11" type="ORF">J1902_17595</name>
</gene>
<feature type="domain" description="Cas12f1-like TNB" evidence="9">
    <location>
        <begin position="315"/>
        <end position="379"/>
    </location>
</feature>
<sequence length="411" mass="45797">MSIRQRLYPTAGQAAGLMEHCHHARFVFNIGLEQRSMWRRDKHLRGPLSAPRVNTATQMRELAELRGEAEWLRAGSSSVQQAALRDLDRAFGNFFAGRAKYPKFKRRSDREGSFVIRDLSVRRLNRKWGEVMVPKIGRVRFRISRDWVQITSASSARVTHQNGAWHVAFTTPAPARRMAATGAAVGIDRDVANTLALSDGRMFQAPSLTTGEQSRFVRLQQRLSRQQKDSRRRGKTLEKLAVLRRRLEARRSDWLEQTTTTLARTHGLIAVEDLRIRNMVRRPKPKPDPETPTVFLPNGARAKAGLNRAILASAWGRFLTRLEHKMPEGNLLRVDPKNTSRTCAACGHCAPGNRESQAVFECQACGHEAHADTNAAIVILDRALRTTTAAGHAVSGRTSPASAGSANQLAA</sequence>
<evidence type="ECO:0000256" key="3">
    <source>
        <dbReference type="ARBA" id="ARBA00022723"/>
    </source>
</evidence>
<organism evidence="11 12">
    <name type="scientific">Arthrobacter cavernae</name>
    <dbReference type="NCBI Taxonomy" id="2817681"/>
    <lineage>
        <taxon>Bacteria</taxon>
        <taxon>Bacillati</taxon>
        <taxon>Actinomycetota</taxon>
        <taxon>Actinomycetes</taxon>
        <taxon>Micrococcales</taxon>
        <taxon>Micrococcaceae</taxon>
        <taxon>Arthrobacter</taxon>
    </lineage>
</organism>
<evidence type="ECO:0000259" key="8">
    <source>
        <dbReference type="Pfam" id="PF01385"/>
    </source>
</evidence>
<evidence type="ECO:0000256" key="1">
    <source>
        <dbReference type="ARBA" id="ARBA00008761"/>
    </source>
</evidence>
<keyword evidence="12" id="KW-1185">Reference proteome</keyword>
<feature type="domain" description="Probable transposase IS891/IS1136/IS1341" evidence="8">
    <location>
        <begin position="176"/>
        <end position="281"/>
    </location>
</feature>
<accession>A0A939HM11</accession>
<dbReference type="RefSeq" id="WP_207617675.1">
    <property type="nucleotide sequence ID" value="NZ_JAFNLL010000056.1"/>
</dbReference>
<dbReference type="EMBL" id="JAFNLL010000056">
    <property type="protein sequence ID" value="MBO1269753.1"/>
    <property type="molecule type" value="Genomic_DNA"/>
</dbReference>
<feature type="domain" description="Transposase putative helix-turn-helix" evidence="10">
    <location>
        <begin position="4"/>
        <end position="38"/>
    </location>
</feature>
<keyword evidence="3" id="KW-0479">Metal-binding</keyword>
<dbReference type="Pfam" id="PF01385">
    <property type="entry name" value="OrfB_IS605"/>
    <property type="match status" value="1"/>
</dbReference>
<evidence type="ECO:0000256" key="4">
    <source>
        <dbReference type="ARBA" id="ARBA00022833"/>
    </source>
</evidence>
<dbReference type="Pfam" id="PF12323">
    <property type="entry name" value="HTH_OrfB_IS605"/>
    <property type="match status" value="1"/>
</dbReference>
<evidence type="ECO:0000313" key="11">
    <source>
        <dbReference type="EMBL" id="MBO1269753.1"/>
    </source>
</evidence>
<dbReference type="InterPro" id="IPR001959">
    <property type="entry name" value="Transposase"/>
</dbReference>